<dbReference type="AlphaFoldDB" id="A0A1I7XYS0"/>
<name>A0A1I7XYS0_9BILA</name>
<sequence>MLAMDRRYIWFTRITINGELEIDDSFWTTCSKEEIFSRLIPFLVRQLRPGTLIDFIEGLSRQDARMYFDAFLSCKGFRERCSFLWLPYYGPESEQFLATLLEGDCNLQGLSLVLDWPHSETVERLVLQFLGGRPCRLDIYDQSDASPHAVGNLRLNSTILKALFDAWYRKEKFGHFGVCANWDGDLEPVLSIPVPPNVTRTQLKPKKQEDNIFPMPEIKYYILWTREDESALVCVIRSTTVEFTTRQPMIEMFKEYDEMNVTV</sequence>
<evidence type="ECO:0000313" key="2">
    <source>
        <dbReference type="WBParaSite" id="L893_g10685.t1"/>
    </source>
</evidence>
<evidence type="ECO:0000313" key="1">
    <source>
        <dbReference type="Proteomes" id="UP000095287"/>
    </source>
</evidence>
<accession>A0A1I7XYS0</accession>
<keyword evidence="1" id="KW-1185">Reference proteome</keyword>
<dbReference type="WBParaSite" id="L893_g10685.t1">
    <property type="protein sequence ID" value="L893_g10685.t1"/>
    <property type="gene ID" value="L893_g10685"/>
</dbReference>
<dbReference type="Proteomes" id="UP000095287">
    <property type="component" value="Unplaced"/>
</dbReference>
<organism evidence="1 2">
    <name type="scientific">Steinernema glaseri</name>
    <dbReference type="NCBI Taxonomy" id="37863"/>
    <lineage>
        <taxon>Eukaryota</taxon>
        <taxon>Metazoa</taxon>
        <taxon>Ecdysozoa</taxon>
        <taxon>Nematoda</taxon>
        <taxon>Chromadorea</taxon>
        <taxon>Rhabditida</taxon>
        <taxon>Tylenchina</taxon>
        <taxon>Panagrolaimomorpha</taxon>
        <taxon>Strongyloidoidea</taxon>
        <taxon>Steinernematidae</taxon>
        <taxon>Steinernema</taxon>
    </lineage>
</organism>
<protein>
    <submittedName>
        <fullName evidence="2">FBA_2 domain-containing protein</fullName>
    </submittedName>
</protein>
<reference evidence="2" key="1">
    <citation type="submission" date="2016-11" db="UniProtKB">
        <authorList>
            <consortium name="WormBaseParasite"/>
        </authorList>
    </citation>
    <scope>IDENTIFICATION</scope>
</reference>
<proteinExistence type="predicted"/>